<geneLocation type="mitochondrion" evidence="11"/>
<dbReference type="Pfam" id="PF03175">
    <property type="entry name" value="DNA_pol_B_2"/>
    <property type="match status" value="1"/>
</dbReference>
<evidence type="ECO:0000256" key="3">
    <source>
        <dbReference type="ARBA" id="ARBA00014385"/>
    </source>
</evidence>
<dbReference type="SUPFAM" id="SSF53098">
    <property type="entry name" value="Ribonuclease H-like"/>
    <property type="match status" value="1"/>
</dbReference>
<evidence type="ECO:0000313" key="11">
    <source>
        <dbReference type="EMBL" id="QEG57120.1"/>
    </source>
</evidence>
<dbReference type="GO" id="GO:0006260">
    <property type="term" value="P:DNA replication"/>
    <property type="evidence" value="ECO:0007669"/>
    <property type="project" value="UniProtKB-KW"/>
</dbReference>
<evidence type="ECO:0000256" key="6">
    <source>
        <dbReference type="ARBA" id="ARBA00022705"/>
    </source>
</evidence>
<dbReference type="GO" id="GO:0003677">
    <property type="term" value="F:DNA binding"/>
    <property type="evidence" value="ECO:0007669"/>
    <property type="project" value="UniProtKB-KW"/>
</dbReference>
<evidence type="ECO:0000256" key="2">
    <source>
        <dbReference type="ARBA" id="ARBA00012417"/>
    </source>
</evidence>
<keyword evidence="7" id="KW-0239">DNA-directed DNA polymerase</keyword>
<keyword evidence="6" id="KW-0235">DNA replication</keyword>
<keyword evidence="5" id="KW-0548">Nucleotidyltransferase</keyword>
<evidence type="ECO:0000256" key="8">
    <source>
        <dbReference type="ARBA" id="ARBA00023125"/>
    </source>
</evidence>
<dbReference type="SUPFAM" id="SSF56672">
    <property type="entry name" value="DNA/RNA polymerases"/>
    <property type="match status" value="1"/>
</dbReference>
<proteinExistence type="inferred from homology"/>
<gene>
    <name evidence="11" type="ORF">Fomme_000110</name>
</gene>
<dbReference type="InterPro" id="IPR036397">
    <property type="entry name" value="RNaseH_sf"/>
</dbReference>
<dbReference type="GO" id="GO:0000166">
    <property type="term" value="F:nucleotide binding"/>
    <property type="evidence" value="ECO:0007669"/>
    <property type="project" value="InterPro"/>
</dbReference>
<evidence type="ECO:0000259" key="10">
    <source>
        <dbReference type="Pfam" id="PF03175"/>
    </source>
</evidence>
<name>A0A5B9RD88_9AGAM</name>
<reference evidence="11" key="1">
    <citation type="submission" date="2019-03" db="EMBL/GenBank/DDBJ databases">
        <title>Evidence of extensive intraspecific noncoding reshuffling in a 169kb mitochondrial genome of basidiomycete fungus.</title>
        <authorList>
            <person name="Lee H.-H."/>
            <person name="Ke H.-M."/>
            <person name="Lin C.-Y.I."/>
            <person name="Lee T.J."/>
            <person name="Chung C.-L."/>
            <person name="Tsai I.J."/>
        </authorList>
    </citation>
    <scope>NUCLEOTIDE SEQUENCE</scope>
    <source>
        <strain evidence="11">MF3/22</strain>
    </source>
</reference>
<dbReference type="InterPro" id="IPR012337">
    <property type="entry name" value="RNaseH-like_sf"/>
</dbReference>
<dbReference type="InterPro" id="IPR023211">
    <property type="entry name" value="DNA_pol_palm_dom_sf"/>
</dbReference>
<evidence type="ECO:0000256" key="9">
    <source>
        <dbReference type="ARBA" id="ARBA00049244"/>
    </source>
</evidence>
<organism evidence="11">
    <name type="scientific">Fomitiporia mediterranea</name>
    <dbReference type="NCBI Taxonomy" id="208960"/>
    <lineage>
        <taxon>Eukaryota</taxon>
        <taxon>Fungi</taxon>
        <taxon>Dikarya</taxon>
        <taxon>Basidiomycota</taxon>
        <taxon>Agaricomycotina</taxon>
        <taxon>Agaricomycetes</taxon>
        <taxon>Hymenochaetales</taxon>
        <taxon>Hymenochaetaceae</taxon>
        <taxon>Fomitiporia</taxon>
    </lineage>
</organism>
<dbReference type="EC" id="2.7.7.7" evidence="2"/>
<evidence type="ECO:0000256" key="4">
    <source>
        <dbReference type="ARBA" id="ARBA00022679"/>
    </source>
</evidence>
<evidence type="ECO:0000256" key="1">
    <source>
        <dbReference type="ARBA" id="ARBA00005755"/>
    </source>
</evidence>
<dbReference type="PANTHER" id="PTHR33568:SF3">
    <property type="entry name" value="DNA-DIRECTED DNA POLYMERASE"/>
    <property type="match status" value="1"/>
</dbReference>
<comment type="catalytic activity">
    <reaction evidence="9">
        <text>DNA(n) + a 2'-deoxyribonucleoside 5'-triphosphate = DNA(n+1) + diphosphate</text>
        <dbReference type="Rhea" id="RHEA:22508"/>
        <dbReference type="Rhea" id="RHEA-COMP:17339"/>
        <dbReference type="Rhea" id="RHEA-COMP:17340"/>
        <dbReference type="ChEBI" id="CHEBI:33019"/>
        <dbReference type="ChEBI" id="CHEBI:61560"/>
        <dbReference type="ChEBI" id="CHEBI:173112"/>
        <dbReference type="EC" id="2.7.7.7"/>
    </reaction>
</comment>
<dbReference type="Gene3D" id="3.30.420.10">
    <property type="entry name" value="Ribonuclease H-like superfamily/Ribonuclease H"/>
    <property type="match status" value="1"/>
</dbReference>
<evidence type="ECO:0000256" key="7">
    <source>
        <dbReference type="ARBA" id="ARBA00022932"/>
    </source>
</evidence>
<dbReference type="Gene3D" id="3.90.1600.10">
    <property type="entry name" value="Palm domain of DNA polymerase"/>
    <property type="match status" value="1"/>
</dbReference>
<dbReference type="GO" id="GO:0003887">
    <property type="term" value="F:DNA-directed DNA polymerase activity"/>
    <property type="evidence" value="ECO:0007669"/>
    <property type="project" value="UniProtKB-KW"/>
</dbReference>
<dbReference type="InterPro" id="IPR004868">
    <property type="entry name" value="DNA-dir_DNA_pol_B_mt/vir"/>
</dbReference>
<dbReference type="PANTHER" id="PTHR33568">
    <property type="entry name" value="DNA POLYMERASE"/>
    <property type="match status" value="1"/>
</dbReference>
<protein>
    <recommendedName>
        <fullName evidence="3">Probable DNA polymerase</fullName>
        <ecNumber evidence="2">2.7.7.7</ecNumber>
    </recommendedName>
</protein>
<evidence type="ECO:0000256" key="5">
    <source>
        <dbReference type="ARBA" id="ARBA00022695"/>
    </source>
</evidence>
<keyword evidence="11" id="KW-0496">Mitochondrion</keyword>
<dbReference type="EMBL" id="MK623258">
    <property type="protein sequence ID" value="QEG57120.1"/>
    <property type="molecule type" value="Genomic_DNA"/>
</dbReference>
<dbReference type="AlphaFoldDB" id="A0A5B9RD88"/>
<keyword evidence="4" id="KW-0808">Transferase</keyword>
<sequence>MKLHTIKIRSILKERYLRDHLTKFFRTNNFNTQYIDLIVKISGDSDSIFYSLSKFTSIDLNNMPEKVNFVNQVVKKFNILSDAYESKTSINNKILIYYKEVDERSYKKYVRNINMSTKLNKFSDEILPVNNIPYNTDYKGWGIVTPSSTNPGSFIINDVYFDNNIDHIIVDYINYNLNKITIFYKDNNVFKFSDFKTKNDKFQRSFNTGLVVYFDEDKPFFSFDDSVQKPVYKKDKEGNPTKERLDIIKPINPLSVNENEEQIESAPDFNIVTFDIETYSINNVYNILSVCFGRTFVDQNQFYIGDYKSTNELLKAVFDKLFSEEFNKSIVYIHNGVNFDLIFIVKFLLSLKSIEITPIYKDGKFLSLTIRYGKYKTKKGKIGFHYVLTIRDSMLLLPSSLSKLAKSFDVKQQKDIFPYNFPNKNNLNYVGEVPGYNFFDPKKVSIEDYNKYVESFKGSKWNLKTETLNYCSKDCISLHQILINFCELVYNKFMVNALTCPTLPSLAFKVFRTMFLPNNIEIPLLIKAVYDNIYQAYYGGHVDLYVPKGPILDNGKVLSVNKIKELNIPKIVEQKGIDYIKKFYNTVKHYDINSLYPKAMSKFKYPTDIIGYFIGDITLIENYVHLVIKVI</sequence>
<accession>A0A5B9RD88</accession>
<keyword evidence="8" id="KW-0238">DNA-binding</keyword>
<dbReference type="InterPro" id="IPR043502">
    <property type="entry name" value="DNA/RNA_pol_sf"/>
</dbReference>
<comment type="similarity">
    <text evidence="1">Belongs to the DNA polymerase type-B family.</text>
</comment>
<feature type="domain" description="DNA-directed DNA polymerase family B mitochondria/virus" evidence="10">
    <location>
        <begin position="328"/>
        <end position="558"/>
    </location>
</feature>